<sequence length="348" mass="36086">MSRKLVLACAAVATVGLLASCTSNSTDNGSGGNGDGGATPGAVSSNDDPGESVVIGFSGPAAGHGWMGAINRFATETGEQYSDVELRVAEGTDDPSTQISHIETFINDRVDAIVLLPTDGAALTEIAIQAMEAGIPVINVDREFSDDAAARLTLLGDNYGMGVSAGEYACGLIAEHDLGADAVIAEIAGIDSLPLTQDRSQGFADALAVCGQNVDNRVAADFSVQGGEAAAANLLQAQNHIDIIWNHDDDQGVGVKAAFDNADRDEFFFIGGAGSANAMRWIEAGEMEATVIYPATQAADGIKLARLIAQGRGMSDLVQIEVPRRIVLDAPVVTIDNLEQYLPMGFES</sequence>
<keyword evidence="8" id="KW-1185">Reference proteome</keyword>
<reference evidence="7 8" key="1">
    <citation type="journal article" date="2019" name="Int. J. Syst. Evol. Microbiol.">
        <title>The Global Catalogue of Microorganisms (GCM) 10K type strain sequencing project: providing services to taxonomists for standard genome sequencing and annotation.</title>
        <authorList>
            <consortium name="The Broad Institute Genomics Platform"/>
            <consortium name="The Broad Institute Genome Sequencing Center for Infectious Disease"/>
            <person name="Wu L."/>
            <person name="Ma J."/>
        </authorList>
    </citation>
    <scope>NUCLEOTIDE SEQUENCE [LARGE SCALE GENOMIC DNA]</scope>
    <source>
        <strain evidence="7 8">JCM 14549</strain>
    </source>
</reference>
<dbReference type="PANTHER" id="PTHR46847:SF1">
    <property type="entry name" value="D-ALLOSE-BINDING PERIPLASMIC PROTEIN-RELATED"/>
    <property type="match status" value="1"/>
</dbReference>
<dbReference type="RefSeq" id="WP_019434085.1">
    <property type="nucleotide sequence ID" value="NZ_BAAANQ010000004.1"/>
</dbReference>
<feature type="compositionally biased region" description="Gly residues" evidence="4">
    <location>
        <begin position="29"/>
        <end position="39"/>
    </location>
</feature>
<dbReference type="EMBL" id="BAAANQ010000004">
    <property type="protein sequence ID" value="GAA2051123.1"/>
    <property type="molecule type" value="Genomic_DNA"/>
</dbReference>
<gene>
    <name evidence="7" type="ORF">GCM10009757_23720</name>
</gene>
<keyword evidence="3 5" id="KW-0732">Signal</keyword>
<feature type="signal peptide" evidence="5">
    <location>
        <begin position="1"/>
        <end position="25"/>
    </location>
</feature>
<comment type="subcellular location">
    <subcellularLocation>
        <location evidence="1">Cell envelope</location>
    </subcellularLocation>
</comment>
<protein>
    <submittedName>
        <fullName evidence="7">Substrate-binding domain-containing protein</fullName>
    </submittedName>
</protein>
<dbReference type="InterPro" id="IPR025997">
    <property type="entry name" value="SBP_2_dom"/>
</dbReference>
<evidence type="ECO:0000313" key="7">
    <source>
        <dbReference type="EMBL" id="GAA2051123.1"/>
    </source>
</evidence>
<dbReference type="Pfam" id="PF13407">
    <property type="entry name" value="Peripla_BP_4"/>
    <property type="match status" value="1"/>
</dbReference>
<feature type="domain" description="Periplasmic binding protein" evidence="6">
    <location>
        <begin position="55"/>
        <end position="312"/>
    </location>
</feature>
<dbReference type="InterPro" id="IPR028082">
    <property type="entry name" value="Peripla_BP_I"/>
</dbReference>
<dbReference type="Gene3D" id="3.40.50.2300">
    <property type="match status" value="2"/>
</dbReference>
<dbReference type="PROSITE" id="PS51257">
    <property type="entry name" value="PROKAR_LIPOPROTEIN"/>
    <property type="match status" value="1"/>
</dbReference>
<dbReference type="Proteomes" id="UP001403094">
    <property type="component" value="Unassembled WGS sequence"/>
</dbReference>
<comment type="similarity">
    <text evidence="2">Belongs to the bacterial solute-binding protein 2 family.</text>
</comment>
<feature type="chain" id="PRO_5046019020" evidence="5">
    <location>
        <begin position="26"/>
        <end position="348"/>
    </location>
</feature>
<accession>A0ABN2V449</accession>
<organism evidence="7 8">
    <name type="scientific">Streptomyces cheonanensis</name>
    <dbReference type="NCBI Taxonomy" id="312720"/>
    <lineage>
        <taxon>Bacteria</taxon>
        <taxon>Bacillati</taxon>
        <taxon>Actinomycetota</taxon>
        <taxon>Actinomycetes</taxon>
        <taxon>Kitasatosporales</taxon>
        <taxon>Streptomycetaceae</taxon>
        <taxon>Streptomyces</taxon>
    </lineage>
</organism>
<proteinExistence type="inferred from homology"/>
<feature type="region of interest" description="Disordered" evidence="4">
    <location>
        <begin position="23"/>
        <end position="50"/>
    </location>
</feature>
<evidence type="ECO:0000256" key="3">
    <source>
        <dbReference type="ARBA" id="ARBA00022729"/>
    </source>
</evidence>
<evidence type="ECO:0000256" key="2">
    <source>
        <dbReference type="ARBA" id="ARBA00007639"/>
    </source>
</evidence>
<evidence type="ECO:0000259" key="6">
    <source>
        <dbReference type="Pfam" id="PF13407"/>
    </source>
</evidence>
<evidence type="ECO:0000256" key="4">
    <source>
        <dbReference type="SAM" id="MobiDB-lite"/>
    </source>
</evidence>
<evidence type="ECO:0000256" key="1">
    <source>
        <dbReference type="ARBA" id="ARBA00004196"/>
    </source>
</evidence>
<dbReference type="PANTHER" id="PTHR46847">
    <property type="entry name" value="D-ALLOSE-BINDING PERIPLASMIC PROTEIN-RELATED"/>
    <property type="match status" value="1"/>
</dbReference>
<evidence type="ECO:0000313" key="8">
    <source>
        <dbReference type="Proteomes" id="UP001403094"/>
    </source>
</evidence>
<evidence type="ECO:0000256" key="5">
    <source>
        <dbReference type="SAM" id="SignalP"/>
    </source>
</evidence>
<dbReference type="SUPFAM" id="SSF53822">
    <property type="entry name" value="Periplasmic binding protein-like I"/>
    <property type="match status" value="1"/>
</dbReference>
<name>A0ABN2V449_9ACTN</name>
<comment type="caution">
    <text evidence="7">The sequence shown here is derived from an EMBL/GenBank/DDBJ whole genome shotgun (WGS) entry which is preliminary data.</text>
</comment>